<feature type="domain" description="T6SS Phospholipase effector Tle1-like catalytic" evidence="2">
    <location>
        <begin position="268"/>
        <end position="386"/>
    </location>
</feature>
<feature type="compositionally biased region" description="Polar residues" evidence="1">
    <location>
        <begin position="1"/>
        <end position="10"/>
    </location>
</feature>
<sequence length="755" mass="85335">MSQHTVNLATAHTAPPWDETRDAFPSDAQVLRANRMSQSREMDALYFAAHVKRRPPPCGMVCNVSLFFDGTNNHLYTDEAQNNHSNIGRLFRAAIQGDRAARDGFFAYYLQGVGTQFREIKEDGPSSAGLQYAAGGQMRIHWGFTRLIDALQRTISPDVDKFPNRLEDADAYNIASAMEFPPLNDPNDELQQQKRNWPAAWRRKEAMKLGLAKVLTHRQNQEVPTVACLKVYVYGFSRGAAEARTFVYWLHEMCERGDDGGYTLFGIPIKIPFIGLFDTVASVGLAALTAPALGHMGWADDTMPLPDAPGLIGQHVHLVSAHEQRICFPLDSTRWDTGHYPPGHLGEFVYPGVHSDVGGGYGLGEQGKARDGIGSQLSQIALRRMYLFAFHAGAPLRLPKQVFIDTQASIQFIEDWRWMDERITKTFEVDDELIQRFNAWAVRQDCQQDTVERIIARQTALITAWRIARYAGGLGGEGGVSQEQLPYYRSIPEDNPAQIAWTRQAWEQARASDAAQARLQQVQADNTARKERGKAIDQRALERAQQQVAQQPMPSGVRNPATGQQVSDKLPSYAKDFDPSMDKSQLRNAAREFRVHYLHWKKVEPRYDAQGQAIAVPDPLAIKGERPAWQTIPPPPRVGTFTWKDWLLRLVGIGSVQSMAPEHAYESVFLLRHSEQMYAQLMADPNLLALFDEHIHDSRAWFMVASTGNREPYASYFRLRTILYNDKTNKDYQRDIPDVEKRCQIPAVPDWYGRL</sequence>
<organism evidence="4 5">
    <name type="scientific">Aquitalea magnusonii</name>
    <dbReference type="NCBI Taxonomy" id="332411"/>
    <lineage>
        <taxon>Bacteria</taxon>
        <taxon>Pseudomonadati</taxon>
        <taxon>Pseudomonadota</taxon>
        <taxon>Betaproteobacteria</taxon>
        <taxon>Neisseriales</taxon>
        <taxon>Chromobacteriaceae</taxon>
        <taxon>Aquitalea</taxon>
    </lineage>
</organism>
<reference evidence="4 5" key="2">
    <citation type="journal article" date="2017" name="Genome Announc.">
        <title>Draft genome sequence of Aquitalea magnusonii strain H3, a plant growth-promoting bacterium of duckweed Lemna minor.</title>
        <authorList>
            <person name="Ishizawa H."/>
            <person name="Kuroda M."/>
            <person name="Ike M."/>
        </authorList>
    </citation>
    <scope>NUCLEOTIDE SEQUENCE [LARGE SCALE GENOMIC DNA]</scope>
    <source>
        <strain evidence="4 5">H3</strain>
    </source>
</reference>
<dbReference type="Proteomes" id="UP000198290">
    <property type="component" value="Chromosome"/>
</dbReference>
<dbReference type="Pfam" id="PF22137">
    <property type="entry name" value="T6SS_Tle1-like_C"/>
    <property type="match status" value="2"/>
</dbReference>
<dbReference type="PANTHER" id="PTHR33840:SF1">
    <property type="entry name" value="TLE1 PHOSPHOLIPASE DOMAIN-CONTAINING PROTEIN"/>
    <property type="match status" value="1"/>
</dbReference>
<dbReference type="InterPro" id="IPR054388">
    <property type="entry name" value="Tle1-like_C"/>
</dbReference>
<feature type="domain" description="T6SS Phospholipase effector Tle1-like catalytic" evidence="2">
    <location>
        <begin position="66"/>
        <end position="251"/>
    </location>
</feature>
<dbReference type="AlphaFoldDB" id="A0A3G9GJN4"/>
<feature type="region of interest" description="Disordered" evidence="1">
    <location>
        <begin position="542"/>
        <end position="580"/>
    </location>
</feature>
<evidence type="ECO:0000313" key="4">
    <source>
        <dbReference type="EMBL" id="BBF87083.1"/>
    </source>
</evidence>
<dbReference type="KEGG" id="amah:DLM_3495"/>
<name>A0A3G9GJN4_9NEIS</name>
<reference evidence="5" key="1">
    <citation type="journal article" date="2017" name="Biotechnol. Biofuels">
        <title>Evaluation of environmental bacterial communities as a factor affecting the growth of duckweed Lemna minor.</title>
        <authorList>
            <person name="Ishizawa H."/>
            <person name="Kuroda M."/>
            <person name="Morikawa M."/>
            <person name="Ike M."/>
        </authorList>
    </citation>
    <scope>NUCLEOTIDE SEQUENCE [LARGE SCALE GENOMIC DNA]</scope>
    <source>
        <strain evidence="5">H3</strain>
    </source>
</reference>
<evidence type="ECO:0000313" key="5">
    <source>
        <dbReference type="Proteomes" id="UP000198290"/>
    </source>
</evidence>
<feature type="region of interest" description="Disordered" evidence="1">
    <location>
        <begin position="1"/>
        <end position="22"/>
    </location>
</feature>
<evidence type="ECO:0000256" key="1">
    <source>
        <dbReference type="SAM" id="MobiDB-lite"/>
    </source>
</evidence>
<accession>A0A3G9GJN4</accession>
<evidence type="ECO:0008006" key="6">
    <source>
        <dbReference type="Google" id="ProtNLM"/>
    </source>
</evidence>
<protein>
    <recommendedName>
        <fullName evidence="6">DUF2235 domain-containing protein</fullName>
    </recommendedName>
</protein>
<keyword evidence="5" id="KW-1185">Reference proteome</keyword>
<dbReference type="EMBL" id="AP018823">
    <property type="protein sequence ID" value="BBF87083.1"/>
    <property type="molecule type" value="Genomic_DNA"/>
</dbReference>
<dbReference type="RefSeq" id="WP_167467152.1">
    <property type="nucleotide sequence ID" value="NZ_AP018823.1"/>
</dbReference>
<proteinExistence type="predicted"/>
<evidence type="ECO:0000259" key="2">
    <source>
        <dbReference type="Pfam" id="PF09994"/>
    </source>
</evidence>
<dbReference type="PANTHER" id="PTHR33840">
    <property type="match status" value="1"/>
</dbReference>
<evidence type="ECO:0000259" key="3">
    <source>
        <dbReference type="Pfam" id="PF22137"/>
    </source>
</evidence>
<feature type="domain" description="T6SS Phospholipase effector Tle1-like C-terminal" evidence="3">
    <location>
        <begin position="670"/>
        <end position="731"/>
    </location>
</feature>
<gene>
    <name evidence="4" type="ORF">DLM_3495</name>
</gene>
<feature type="domain" description="T6SS Phospholipase effector Tle1-like C-terminal" evidence="3">
    <location>
        <begin position="433"/>
        <end position="602"/>
    </location>
</feature>
<feature type="compositionally biased region" description="Polar residues" evidence="1">
    <location>
        <begin position="544"/>
        <end position="553"/>
    </location>
</feature>
<dbReference type="InterPro" id="IPR018712">
    <property type="entry name" value="Tle1-like_cat"/>
</dbReference>
<dbReference type="Pfam" id="PF09994">
    <property type="entry name" value="T6SS_Tle1-like_cat"/>
    <property type="match status" value="2"/>
</dbReference>
<reference evidence="5" key="3">
    <citation type="journal article" date="2017" name="Plant Physiol. Biochem.">
        <title>Differential oxidative and antioxidative response of duckweed Lemna minor toward plant growth promoting/inhibiting bacteria.</title>
        <authorList>
            <person name="Ishizawa H."/>
            <person name="Kuroda M."/>
            <person name="Morikawa M."/>
            <person name="Ike M."/>
        </authorList>
    </citation>
    <scope>NUCLEOTIDE SEQUENCE [LARGE SCALE GENOMIC DNA]</scope>
    <source>
        <strain evidence="5">H3</strain>
    </source>
</reference>